<dbReference type="Proteomes" id="UP000807469">
    <property type="component" value="Unassembled WGS sequence"/>
</dbReference>
<dbReference type="GO" id="GO:0005730">
    <property type="term" value="C:nucleolus"/>
    <property type="evidence" value="ECO:0007669"/>
    <property type="project" value="TreeGrafter"/>
</dbReference>
<dbReference type="OrthoDB" id="160374at2759"/>
<dbReference type="EMBL" id="MU155194">
    <property type="protein sequence ID" value="KAF9480438.1"/>
    <property type="molecule type" value="Genomic_DNA"/>
</dbReference>
<evidence type="ECO:0000313" key="2">
    <source>
        <dbReference type="EMBL" id="KAF9480438.1"/>
    </source>
</evidence>
<evidence type="ECO:0000259" key="1">
    <source>
        <dbReference type="Pfam" id="PF10441"/>
    </source>
</evidence>
<name>A0A9P5Z2X9_9AGAR</name>
<reference evidence="2" key="1">
    <citation type="submission" date="2020-11" db="EMBL/GenBank/DDBJ databases">
        <authorList>
            <consortium name="DOE Joint Genome Institute"/>
            <person name="Ahrendt S."/>
            <person name="Riley R."/>
            <person name="Andreopoulos W."/>
            <person name="Labutti K."/>
            <person name="Pangilinan J."/>
            <person name="Ruiz-Duenas F.J."/>
            <person name="Barrasa J.M."/>
            <person name="Sanchez-Garcia M."/>
            <person name="Camarero S."/>
            <person name="Miyauchi S."/>
            <person name="Serrano A."/>
            <person name="Linde D."/>
            <person name="Babiker R."/>
            <person name="Drula E."/>
            <person name="Ayuso-Fernandez I."/>
            <person name="Pacheco R."/>
            <person name="Padilla G."/>
            <person name="Ferreira P."/>
            <person name="Barriuso J."/>
            <person name="Kellner H."/>
            <person name="Castanera R."/>
            <person name="Alfaro M."/>
            <person name="Ramirez L."/>
            <person name="Pisabarro A.G."/>
            <person name="Kuo A."/>
            <person name="Tritt A."/>
            <person name="Lipzen A."/>
            <person name="He G."/>
            <person name="Yan M."/>
            <person name="Ng V."/>
            <person name="Cullen D."/>
            <person name="Martin F."/>
            <person name="Rosso M.-N."/>
            <person name="Henrissat B."/>
            <person name="Hibbett D."/>
            <person name="Martinez A.T."/>
            <person name="Grigoriev I.V."/>
        </authorList>
    </citation>
    <scope>NUCLEOTIDE SEQUENCE</scope>
    <source>
        <strain evidence="2">CIRM-BRFM 674</strain>
    </source>
</reference>
<feature type="domain" description="Nucleolar 27S pre-rRNA processing Urb2/Npa2 C-terminal" evidence="1">
    <location>
        <begin position="1222"/>
        <end position="1464"/>
    </location>
</feature>
<sequence length="1465" mass="163188">MSGKGTLAPLNSSQDFVRALKAALDPPVTGGLSKLEIAEAAWSNANFYVPSKAELISDWLFTKLLKEKGKELPRNPIFNARHWQLIAKLISFQRSTTKKDDDSQSTKAWLLTLLHRIGFGPVIVSFLASFKDVQAEEQDTLASSVCKCLSVIWPMMVQRMSTELLQECFGAFLCAALASKPNIGISSIGHMISSSYRNSLLNTSNKKKLYLAFLQSYLKPWLQVVSDEYCTSNEMLKTSVLDAGIETLFNLDILRQNIDSKADHSLVEHLQVLSSTEKGLVYTHIQSILVYYIQAIRKHRGALFSQGSSQSQGASLDELHEYGTQFFISLLGLVQESERDTLAWTTRASLLEVVDKENLFNRKQPDMQRSLKHLLECILMSPNEGRKEDQPECTEPAVQCLSIVSHIDYDLVLPYVPRILPLLFQISAESQSSFTFLEILLSYHTKTRTMGPLIQSLITSIITPRACQGTPQQIYQISLSSPIMHNLYTGHLTKALQTFLTESQCISTMQIIFDALKDTWEHAYTCVRQREDVERSRKRQKTCSVVMDGKLDLDNLAITYALVARLASVVLSSLPLVSLPTTPQEDVRRLLDEFRTDFIYHTLSKSVKVLRSGSDGDIWSMEIITTASLRLLYALNISRNLCLPLKYNVKLAGKMLELVSDDDVLPELTVELFRALLYGLSRGNGVNPEDVISSLLDHLEKHFVASDVIWSGKGHQITKDELGLVESALALMHMVVERWLPEIDRSASPEQVERLLKIIMSIKVPVGKPKGGIRPEQLLLEIVHSAQFFEFSRIRDVFLDLLEKMTASLDPSVAKLPKTSTMLEKVAVYRHLLFFPMEYFSWPLLNDLIARAMSADVALNRSISSRKHGVAEGLTVLRVFLKRAYVYCGSIGQDSNKDTSDFLVSLLKDSIAVEDTIKVDFTKATIDLVEVYLSKLLKASKKTGSQSILQVLVTFTPDQFDGSHEIASSSFIALVNLLVKEFPRSSLLEDIIKALQNLYRGILTALLPRISSAILGQGNIAQHSSLVSWWYSLLCLQKWLECTATESAIPLIGQRLMTTLIQARMRAVEAVKRDAANDDLCVMTFAILLQELDAQPASQHGLQLDLIVAAYIALTGTLNPKSMIFHENFLGRNQMDQYLGRMCKRLAIEDYVHMLATVSESLAALEHIPSNQLLHLVHLAALLLHEHPSHSLPHIQKFATRIINIFTDHPIFVEGPVVLRLQALHAISQYCTSQPAALRSADISGICLLLSKFLAPAPAHMHDATTEPRIFHVIAAVLSALVRMRRDLLAAHALPHLGLLLREMLRCLRAARPGLGARQMKLVMDTQPRWMGADGPALGADEARVMARLLESLTAKTTVRSFGSASQQPLGQGQEGQGKAEALAKPFAKHATYVLQAHVMAANEPLCVLPRAVRHELKPGLYALCGMVSDHGRDALMVSALDGGGRATLKALWKEYEEQRYVGKG</sequence>
<dbReference type="PANTHER" id="PTHR15682">
    <property type="entry name" value="UNHEALTHY RIBOSOME BIOGENESIS PROTEIN 2 HOMOLOG"/>
    <property type="match status" value="1"/>
</dbReference>
<dbReference type="SUPFAM" id="SSF48371">
    <property type="entry name" value="ARM repeat"/>
    <property type="match status" value="1"/>
</dbReference>
<dbReference type="Pfam" id="PF10441">
    <property type="entry name" value="Urb2"/>
    <property type="match status" value="1"/>
</dbReference>
<proteinExistence type="predicted"/>
<evidence type="ECO:0000313" key="3">
    <source>
        <dbReference type="Proteomes" id="UP000807469"/>
    </source>
</evidence>
<keyword evidence="3" id="KW-1185">Reference proteome</keyword>
<gene>
    <name evidence="2" type="ORF">BDN70DRAFT_931712</name>
</gene>
<dbReference type="GO" id="GO:0042254">
    <property type="term" value="P:ribosome biogenesis"/>
    <property type="evidence" value="ECO:0007669"/>
    <property type="project" value="TreeGrafter"/>
</dbReference>
<comment type="caution">
    <text evidence="2">The sequence shown here is derived from an EMBL/GenBank/DDBJ whole genome shotgun (WGS) entry which is preliminary data.</text>
</comment>
<protein>
    <recommendedName>
        <fullName evidence="1">Nucleolar 27S pre-rRNA processing Urb2/Npa2 C-terminal domain-containing protein</fullName>
    </recommendedName>
</protein>
<organism evidence="2 3">
    <name type="scientific">Pholiota conissans</name>
    <dbReference type="NCBI Taxonomy" id="109636"/>
    <lineage>
        <taxon>Eukaryota</taxon>
        <taxon>Fungi</taxon>
        <taxon>Dikarya</taxon>
        <taxon>Basidiomycota</taxon>
        <taxon>Agaricomycotina</taxon>
        <taxon>Agaricomycetes</taxon>
        <taxon>Agaricomycetidae</taxon>
        <taxon>Agaricales</taxon>
        <taxon>Agaricineae</taxon>
        <taxon>Strophariaceae</taxon>
        <taxon>Pholiota</taxon>
    </lineage>
</organism>
<dbReference type="InterPro" id="IPR016024">
    <property type="entry name" value="ARM-type_fold"/>
</dbReference>
<dbReference type="InterPro" id="IPR052609">
    <property type="entry name" value="Ribosome_Biogenesis_Reg"/>
</dbReference>
<accession>A0A9P5Z2X9</accession>
<dbReference type="PANTHER" id="PTHR15682:SF2">
    <property type="entry name" value="UNHEALTHY RIBOSOME BIOGENESIS PROTEIN 2 HOMOLOG"/>
    <property type="match status" value="1"/>
</dbReference>
<dbReference type="InterPro" id="IPR018849">
    <property type="entry name" value="Urb2/Npa2_C"/>
</dbReference>